<reference evidence="1" key="1">
    <citation type="journal article" date="2023" name="Nat. Commun.">
        <title>Diploid and tetraploid genomes of Acorus and the evolution of monocots.</title>
        <authorList>
            <person name="Ma L."/>
            <person name="Liu K.W."/>
            <person name="Li Z."/>
            <person name="Hsiao Y.Y."/>
            <person name="Qi Y."/>
            <person name="Fu T."/>
            <person name="Tang G.D."/>
            <person name="Zhang D."/>
            <person name="Sun W.H."/>
            <person name="Liu D.K."/>
            <person name="Li Y."/>
            <person name="Chen G.Z."/>
            <person name="Liu X.D."/>
            <person name="Liao X.Y."/>
            <person name="Jiang Y.T."/>
            <person name="Yu X."/>
            <person name="Hao Y."/>
            <person name="Huang J."/>
            <person name="Zhao X.W."/>
            <person name="Ke S."/>
            <person name="Chen Y.Y."/>
            <person name="Wu W.L."/>
            <person name="Hsu J.L."/>
            <person name="Lin Y.F."/>
            <person name="Huang M.D."/>
            <person name="Li C.Y."/>
            <person name="Huang L."/>
            <person name="Wang Z.W."/>
            <person name="Zhao X."/>
            <person name="Zhong W.Y."/>
            <person name="Peng D.H."/>
            <person name="Ahmad S."/>
            <person name="Lan S."/>
            <person name="Zhang J.S."/>
            <person name="Tsai W.C."/>
            <person name="Van de Peer Y."/>
            <person name="Liu Z.J."/>
        </authorList>
    </citation>
    <scope>NUCLEOTIDE SEQUENCE</scope>
    <source>
        <strain evidence="1">CP</strain>
    </source>
</reference>
<protein>
    <submittedName>
        <fullName evidence="1">Uncharacterized protein</fullName>
    </submittedName>
</protein>
<dbReference type="AlphaFoldDB" id="A0AAV9E344"/>
<name>A0AAV9E344_ACOCL</name>
<accession>A0AAV9E344</accession>
<reference evidence="1" key="2">
    <citation type="submission" date="2023-06" db="EMBL/GenBank/DDBJ databases">
        <authorList>
            <person name="Ma L."/>
            <person name="Liu K.-W."/>
            <person name="Li Z."/>
            <person name="Hsiao Y.-Y."/>
            <person name="Qi Y."/>
            <person name="Fu T."/>
            <person name="Tang G."/>
            <person name="Zhang D."/>
            <person name="Sun W.-H."/>
            <person name="Liu D.-K."/>
            <person name="Li Y."/>
            <person name="Chen G.-Z."/>
            <person name="Liu X.-D."/>
            <person name="Liao X.-Y."/>
            <person name="Jiang Y.-T."/>
            <person name="Yu X."/>
            <person name="Hao Y."/>
            <person name="Huang J."/>
            <person name="Zhao X.-W."/>
            <person name="Ke S."/>
            <person name="Chen Y.-Y."/>
            <person name="Wu W.-L."/>
            <person name="Hsu J.-L."/>
            <person name="Lin Y.-F."/>
            <person name="Huang M.-D."/>
            <person name="Li C.-Y."/>
            <person name="Huang L."/>
            <person name="Wang Z.-W."/>
            <person name="Zhao X."/>
            <person name="Zhong W.-Y."/>
            <person name="Peng D.-H."/>
            <person name="Ahmad S."/>
            <person name="Lan S."/>
            <person name="Zhang J.-S."/>
            <person name="Tsai W.-C."/>
            <person name="Van De Peer Y."/>
            <person name="Liu Z.-J."/>
        </authorList>
    </citation>
    <scope>NUCLEOTIDE SEQUENCE</scope>
    <source>
        <strain evidence="1">CP</strain>
        <tissue evidence="1">Leaves</tissue>
    </source>
</reference>
<proteinExistence type="predicted"/>
<evidence type="ECO:0000313" key="2">
    <source>
        <dbReference type="Proteomes" id="UP001180020"/>
    </source>
</evidence>
<organism evidence="1 2">
    <name type="scientific">Acorus calamus</name>
    <name type="common">Sweet flag</name>
    <dbReference type="NCBI Taxonomy" id="4465"/>
    <lineage>
        <taxon>Eukaryota</taxon>
        <taxon>Viridiplantae</taxon>
        <taxon>Streptophyta</taxon>
        <taxon>Embryophyta</taxon>
        <taxon>Tracheophyta</taxon>
        <taxon>Spermatophyta</taxon>
        <taxon>Magnoliopsida</taxon>
        <taxon>Liliopsida</taxon>
        <taxon>Acoraceae</taxon>
        <taxon>Acorus</taxon>
    </lineage>
</organism>
<dbReference type="Proteomes" id="UP001180020">
    <property type="component" value="Unassembled WGS sequence"/>
</dbReference>
<sequence>MGRGTRRVVRRKRASHNKARGDYTAAIESEGHGSSEATTAAAIHQCPFCFHIFTSGRALDSYKCSHAIATSTSASTSHCRSLF</sequence>
<dbReference type="EMBL" id="JAUJYO010000009">
    <property type="protein sequence ID" value="KAK1307872.1"/>
    <property type="molecule type" value="Genomic_DNA"/>
</dbReference>
<keyword evidence="2" id="KW-1185">Reference proteome</keyword>
<gene>
    <name evidence="1" type="ORF">QJS10_CPA09g00901</name>
</gene>
<comment type="caution">
    <text evidence="1">The sequence shown here is derived from an EMBL/GenBank/DDBJ whole genome shotgun (WGS) entry which is preliminary data.</text>
</comment>
<evidence type="ECO:0000313" key="1">
    <source>
        <dbReference type="EMBL" id="KAK1307872.1"/>
    </source>
</evidence>